<evidence type="ECO:0000313" key="1">
    <source>
        <dbReference type="EMBL" id="EOR94217.1"/>
    </source>
</evidence>
<keyword evidence="2" id="KW-1185">Reference proteome</keyword>
<comment type="caution">
    <text evidence="1">The sequence shown here is derived from an EMBL/GenBank/DDBJ whole genome shotgun (WGS) entry which is preliminary data.</text>
</comment>
<accession>R9GQX2</accession>
<dbReference type="OrthoDB" id="1109367at2"/>
<dbReference type="RefSeq" id="WP_016195864.1">
    <property type="nucleotide sequence ID" value="NZ_AQPN01000095.1"/>
</dbReference>
<gene>
    <name evidence="1" type="ORF">ADIARSV_2633</name>
</gene>
<dbReference type="Proteomes" id="UP000014174">
    <property type="component" value="Unassembled WGS sequence"/>
</dbReference>
<dbReference type="NCBIfam" id="NF038032">
    <property type="entry name" value="CehA_McbA_metalo"/>
    <property type="match status" value="1"/>
</dbReference>
<dbReference type="SUPFAM" id="SSF89550">
    <property type="entry name" value="PHP domain-like"/>
    <property type="match status" value="1"/>
</dbReference>
<sequence length="841" mass="93176">MKKSILIIYIFFCVVALKVNAAQIVILTKDNLTLLPKGKEVDGMIGDWVMKNDQVIAVIGAAYPDREANQMVSSIQGAIIDFSTLSANNDQLTVFYPQGARVDVPSADTIIVVRAMGAVIVLKALKYATDEEPYTAETTYTMKDGEDYIHVKTTYKNTVNKSIKLPVFDMIRGDNKLSNFTPQGLSNLAYINNDWYHSAYGVLSEKNKIFIPKASAQQNLIRLGHKVYYKLSDADPTENVTLNPFDSLSISRKFVTAADVSGLQIQQLAQPDNQLFKLTVSLKDHENTDFADVFLNLRNDKGELVSSSISHKNGEAFLYALKALKGKYKLEAYKPGHDSIIKEIIFSDTLQKLTLKFDKETKIAFKITDEKGNLLPVKVSFRGINGTKTPNFGPATRNDGSAELYYANSKEFEVPITPGDYTIVISHGPEYDIVERTVKVVKGKNHVIEAEISRAFTSAHYIIADLHNHTTRSGDSNAGVPDRIINMVAAGIEFAPATEHNRISTYAEVIDSLKLSKFIKSAAGIELSGRPGPGSTNHQIAFPLLIQPGKRGYGAPKTDVDPYVQMKRLYDYDNGSFKLMQQNHPEISLLYFDKNADGIKDKGYGTEEFTDVMEIRESMFDLPDALNGGNTNTRSFQWLQLLNLGYHIFGTANSDAHVIGSSTGALFNYVYTKHDVPEEINALEIAAQVKKGHVIMSNGPFMTVTVNDSLPGSTVTAMRNSVNMAVVISQAQWSHVNTVNVIINGKIKPEYTFTKAKNPSLFQNNGFNHQFPIKLAKDAVVLIMAYDTEEHVGPVTGKRNQLPFALSNPFFIDFDGGEFKTNHDMLGQVLPVKGKIKEIKD</sequence>
<organism evidence="1 2">
    <name type="scientific">Arcticibacter svalbardensis MN12-7</name>
    <dbReference type="NCBI Taxonomy" id="1150600"/>
    <lineage>
        <taxon>Bacteria</taxon>
        <taxon>Pseudomonadati</taxon>
        <taxon>Bacteroidota</taxon>
        <taxon>Sphingobacteriia</taxon>
        <taxon>Sphingobacteriales</taxon>
        <taxon>Sphingobacteriaceae</taxon>
        <taxon>Arcticibacter</taxon>
    </lineage>
</organism>
<evidence type="ECO:0000313" key="2">
    <source>
        <dbReference type="Proteomes" id="UP000014174"/>
    </source>
</evidence>
<dbReference type="EMBL" id="AQPN01000095">
    <property type="protein sequence ID" value="EOR94217.1"/>
    <property type="molecule type" value="Genomic_DNA"/>
</dbReference>
<dbReference type="InterPro" id="IPR016195">
    <property type="entry name" value="Pol/histidinol_Pase-like"/>
</dbReference>
<name>R9GQX2_9SPHI</name>
<proteinExistence type="predicted"/>
<protein>
    <submittedName>
        <fullName evidence="1">Uncharacterized protein</fullName>
    </submittedName>
</protein>
<reference evidence="1 2" key="1">
    <citation type="journal article" date="2013" name="Genome Announc.">
        <title>Draft Genome Sequence of Arcticibacter svalbardensis Strain MN12-7T, a Member of the Family Sphingobacteriaceae Isolated from an Arctic Soil Sample.</title>
        <authorList>
            <person name="Shivaji S."/>
            <person name="Ara S."/>
            <person name="Prasad S."/>
            <person name="Manasa B.P."/>
            <person name="Begum Z."/>
            <person name="Singh A."/>
            <person name="Kumar Pinnaka A."/>
        </authorList>
    </citation>
    <scope>NUCLEOTIDE SEQUENCE [LARGE SCALE GENOMIC DNA]</scope>
    <source>
        <strain evidence="1 2">MN12-7</strain>
    </source>
</reference>
<dbReference type="AlphaFoldDB" id="R9GQX2"/>
<dbReference type="STRING" id="1150600.ADIARSV_2633"/>
<dbReference type="eggNOG" id="COG0304">
    <property type="taxonomic scope" value="Bacteria"/>
</dbReference>
<dbReference type="Gene3D" id="3.20.20.140">
    <property type="entry name" value="Metal-dependent hydrolases"/>
    <property type="match status" value="1"/>
</dbReference>